<dbReference type="RefSeq" id="WP_150669856.1">
    <property type="nucleotide sequence ID" value="NZ_CABPSB010000011.1"/>
</dbReference>
<dbReference type="EMBL" id="CABPSB010000011">
    <property type="protein sequence ID" value="VVE23790.1"/>
    <property type="molecule type" value="Genomic_DNA"/>
</dbReference>
<accession>A0A5E4WJN1</accession>
<dbReference type="AlphaFoldDB" id="A0A5E4WJN1"/>
<organism evidence="1 2">
    <name type="scientific">Pandoraea anhela</name>
    <dbReference type="NCBI Taxonomy" id="2508295"/>
    <lineage>
        <taxon>Bacteria</taxon>
        <taxon>Pseudomonadati</taxon>
        <taxon>Pseudomonadota</taxon>
        <taxon>Betaproteobacteria</taxon>
        <taxon>Burkholderiales</taxon>
        <taxon>Burkholderiaceae</taxon>
        <taxon>Pandoraea</taxon>
    </lineage>
</organism>
<proteinExistence type="predicted"/>
<evidence type="ECO:0000313" key="1">
    <source>
        <dbReference type="EMBL" id="VVE23790.1"/>
    </source>
</evidence>
<name>A0A5E4WJN1_9BURK</name>
<evidence type="ECO:0000313" key="2">
    <source>
        <dbReference type="Proteomes" id="UP000406256"/>
    </source>
</evidence>
<reference evidence="1 2" key="1">
    <citation type="submission" date="2019-08" db="EMBL/GenBank/DDBJ databases">
        <authorList>
            <person name="Peeters C."/>
        </authorList>
    </citation>
    <scope>NUCLEOTIDE SEQUENCE [LARGE SCALE GENOMIC DNA]</scope>
    <source>
        <strain evidence="1 2">LMG 31108</strain>
    </source>
</reference>
<keyword evidence="2" id="KW-1185">Reference proteome</keyword>
<dbReference type="Proteomes" id="UP000406256">
    <property type="component" value="Unassembled WGS sequence"/>
</dbReference>
<protein>
    <submittedName>
        <fullName evidence="1">Uncharacterized protein</fullName>
    </submittedName>
</protein>
<gene>
    <name evidence="1" type="ORF">PAN31108_03270</name>
</gene>
<sequence length="162" mass="16549">MTYQAAKSALGREPLTGGAEAYKNSLLADLQRASTANVPLGAAGSQTAANMQLGGGLLARLAESRGTDTALGMAAGSGNIVSAAAGYLVRAAASKAMARSEKAAINLLLNPKKLANALEEFKGQPQAKKVFIETLKEKATGAGRAGMRAVQAYEASRQGNKK</sequence>